<accession>A0A5A5T841</accession>
<dbReference type="GO" id="GO:0015297">
    <property type="term" value="F:antiporter activity"/>
    <property type="evidence" value="ECO:0007669"/>
    <property type="project" value="InterPro"/>
</dbReference>
<dbReference type="GO" id="GO:0005886">
    <property type="term" value="C:plasma membrane"/>
    <property type="evidence" value="ECO:0007669"/>
    <property type="project" value="UniProtKB-SubCell"/>
</dbReference>
<dbReference type="Pfam" id="PF01554">
    <property type="entry name" value="MatE"/>
    <property type="match status" value="2"/>
</dbReference>
<feature type="transmembrane region" description="Helical" evidence="10">
    <location>
        <begin position="271"/>
        <end position="292"/>
    </location>
</feature>
<dbReference type="EMBL" id="BIXY01000006">
    <property type="protein sequence ID" value="GCF07139.1"/>
    <property type="molecule type" value="Genomic_DNA"/>
</dbReference>
<feature type="transmembrane region" description="Helical" evidence="10">
    <location>
        <begin position="48"/>
        <end position="78"/>
    </location>
</feature>
<dbReference type="InterPro" id="IPR045070">
    <property type="entry name" value="MATE_MepA-like"/>
</dbReference>
<dbReference type="RefSeq" id="WP_149400173.1">
    <property type="nucleotide sequence ID" value="NZ_BIXY01000006.1"/>
</dbReference>
<evidence type="ECO:0000256" key="6">
    <source>
        <dbReference type="ARBA" id="ARBA00022692"/>
    </source>
</evidence>
<evidence type="ECO:0000256" key="1">
    <source>
        <dbReference type="ARBA" id="ARBA00004651"/>
    </source>
</evidence>
<evidence type="ECO:0000256" key="3">
    <source>
        <dbReference type="ARBA" id="ARBA00022106"/>
    </source>
</evidence>
<dbReference type="AlphaFoldDB" id="A0A5A5T841"/>
<comment type="caution">
    <text evidence="11">The sequence shown here is derived from an EMBL/GenBank/DDBJ whole genome shotgun (WGS) entry which is preliminary data.</text>
</comment>
<dbReference type="InterPro" id="IPR048279">
    <property type="entry name" value="MdtK-like"/>
</dbReference>
<reference evidence="11 12" key="1">
    <citation type="submission" date="2019-01" db="EMBL/GenBank/DDBJ databases">
        <title>Draft genome sequence of Dictyobacter sp. Uno17.</title>
        <authorList>
            <person name="Wang C.M."/>
            <person name="Zheng Y."/>
            <person name="Sakai Y."/>
            <person name="Abe K."/>
            <person name="Yokota A."/>
            <person name="Yabe S."/>
        </authorList>
    </citation>
    <scope>NUCLEOTIDE SEQUENCE [LARGE SCALE GENOMIC DNA]</scope>
    <source>
        <strain evidence="11 12">Uno17</strain>
    </source>
</reference>
<keyword evidence="6 10" id="KW-0812">Transmembrane</keyword>
<name>A0A5A5T841_9CHLR</name>
<keyword evidence="5" id="KW-1003">Cell membrane</keyword>
<organism evidence="11 12">
    <name type="scientific">Dictyobacter arantiisoli</name>
    <dbReference type="NCBI Taxonomy" id="2014874"/>
    <lineage>
        <taxon>Bacteria</taxon>
        <taxon>Bacillati</taxon>
        <taxon>Chloroflexota</taxon>
        <taxon>Ktedonobacteria</taxon>
        <taxon>Ktedonobacterales</taxon>
        <taxon>Dictyobacteraceae</taxon>
        <taxon>Dictyobacter</taxon>
    </lineage>
</organism>
<dbReference type="GO" id="GO:0046677">
    <property type="term" value="P:response to antibiotic"/>
    <property type="evidence" value="ECO:0007669"/>
    <property type="project" value="UniProtKB-KW"/>
</dbReference>
<protein>
    <recommendedName>
        <fullName evidence="3">Multidrug export protein MepA</fullName>
    </recommendedName>
</protein>
<feature type="transmembrane region" description="Helical" evidence="10">
    <location>
        <begin position="196"/>
        <end position="217"/>
    </location>
</feature>
<keyword evidence="4" id="KW-0813">Transport</keyword>
<feature type="transmembrane region" description="Helical" evidence="10">
    <location>
        <begin position="168"/>
        <end position="190"/>
    </location>
</feature>
<keyword evidence="9" id="KW-0046">Antibiotic resistance</keyword>
<dbReference type="GO" id="GO:0042910">
    <property type="term" value="F:xenobiotic transmembrane transporter activity"/>
    <property type="evidence" value="ECO:0007669"/>
    <property type="project" value="InterPro"/>
</dbReference>
<keyword evidence="7 10" id="KW-1133">Transmembrane helix</keyword>
<feature type="transmembrane region" description="Helical" evidence="10">
    <location>
        <begin position="358"/>
        <end position="380"/>
    </location>
</feature>
<feature type="transmembrane region" description="Helical" evidence="10">
    <location>
        <begin position="392"/>
        <end position="412"/>
    </location>
</feature>
<dbReference type="PANTHER" id="PTHR43823">
    <property type="entry name" value="SPORULATION PROTEIN YKVU"/>
    <property type="match status" value="1"/>
</dbReference>
<dbReference type="OrthoDB" id="9811110at2"/>
<dbReference type="PANTHER" id="PTHR43823:SF3">
    <property type="entry name" value="MULTIDRUG EXPORT PROTEIN MEPA"/>
    <property type="match status" value="1"/>
</dbReference>
<evidence type="ECO:0000256" key="8">
    <source>
        <dbReference type="ARBA" id="ARBA00023136"/>
    </source>
</evidence>
<evidence type="ECO:0000313" key="11">
    <source>
        <dbReference type="EMBL" id="GCF07139.1"/>
    </source>
</evidence>
<feature type="transmembrane region" description="Helical" evidence="10">
    <location>
        <begin position="418"/>
        <end position="438"/>
    </location>
</feature>
<comment type="subcellular location">
    <subcellularLocation>
        <location evidence="1">Cell membrane</location>
        <topology evidence="1">Multi-pass membrane protein</topology>
    </subcellularLocation>
</comment>
<evidence type="ECO:0000256" key="5">
    <source>
        <dbReference type="ARBA" id="ARBA00022475"/>
    </source>
</evidence>
<dbReference type="PIRSF" id="PIRSF006603">
    <property type="entry name" value="DinF"/>
    <property type="match status" value="1"/>
</dbReference>
<dbReference type="NCBIfam" id="TIGR00797">
    <property type="entry name" value="matE"/>
    <property type="match status" value="1"/>
</dbReference>
<feature type="transmembrane region" description="Helical" evidence="10">
    <location>
        <begin position="318"/>
        <end position="338"/>
    </location>
</feature>
<feature type="transmembrane region" description="Helical" evidence="10">
    <location>
        <begin position="12"/>
        <end position="36"/>
    </location>
</feature>
<evidence type="ECO:0000256" key="10">
    <source>
        <dbReference type="SAM" id="Phobius"/>
    </source>
</evidence>
<feature type="transmembrane region" description="Helical" evidence="10">
    <location>
        <begin position="98"/>
        <end position="124"/>
    </location>
</feature>
<dbReference type="InterPro" id="IPR051327">
    <property type="entry name" value="MATE_MepA_subfamily"/>
</dbReference>
<evidence type="ECO:0000256" key="2">
    <source>
        <dbReference type="ARBA" id="ARBA00008417"/>
    </source>
</evidence>
<comment type="similarity">
    <text evidence="2">Belongs to the multi antimicrobial extrusion (MATE) (TC 2.A.66.1) family. MepA subfamily.</text>
</comment>
<dbReference type="Proteomes" id="UP000322530">
    <property type="component" value="Unassembled WGS sequence"/>
</dbReference>
<feature type="transmembrane region" description="Helical" evidence="10">
    <location>
        <begin position="238"/>
        <end position="259"/>
    </location>
</feature>
<evidence type="ECO:0000256" key="4">
    <source>
        <dbReference type="ARBA" id="ARBA00022448"/>
    </source>
</evidence>
<evidence type="ECO:0000256" key="7">
    <source>
        <dbReference type="ARBA" id="ARBA00022989"/>
    </source>
</evidence>
<dbReference type="CDD" id="cd13143">
    <property type="entry name" value="MATE_MepA_like"/>
    <property type="match status" value="1"/>
</dbReference>
<gene>
    <name evidence="11" type="ORF">KDI_07030</name>
</gene>
<sequence length="476" mass="51079">MDQSTKLRDEKVGKLVLQFSLPAIIVLLVSAIYNIIDRVFIGNSVGSLGIAGVTIAFPVMMIMAALSTLVGTGGAALLSIKIGEGKRDEAEQILGNGLTLLILVSIIFTILGLVFVTPILQAYGASKEILPYATDYLQIILLGTIVNLLSTGMNNFIRGEGNPQKAMVTLLIGPLLNVILAPIFIFGFGWGIKGAAWATVLAQLASAAWVLSHFLLGRSHVKFYTKNLRLRASQVGPILALGAAPCGVPLTSSLLNFIINNSLGRYGGDVAISAMGVIVSIQILCTIPLLGISQGIQPIIGFNYGAGQLNRVKDALKYGLLMGFIVSLFFFIITQLIPGQIVAFFDSRDQAMIRFGSYAMRIYLLGLPIIVVQSIGSGFFQAIGKARDALIITYARPLIFFIPLLLILPNFFGLQGVLASSPVTDAITFLTTGTWLIIEVRRLNKRYQEKRAQSEVSVVGATANSDQIIDEADSAQ</sequence>
<dbReference type="InterPro" id="IPR002528">
    <property type="entry name" value="MATE_fam"/>
</dbReference>
<evidence type="ECO:0000313" key="12">
    <source>
        <dbReference type="Proteomes" id="UP000322530"/>
    </source>
</evidence>
<keyword evidence="12" id="KW-1185">Reference proteome</keyword>
<keyword evidence="8 10" id="KW-0472">Membrane</keyword>
<evidence type="ECO:0000256" key="9">
    <source>
        <dbReference type="ARBA" id="ARBA00023251"/>
    </source>
</evidence>
<proteinExistence type="inferred from homology"/>
<feature type="transmembrane region" description="Helical" evidence="10">
    <location>
        <begin position="136"/>
        <end position="156"/>
    </location>
</feature>